<reference evidence="1 2" key="1">
    <citation type="submission" date="2022-12" db="EMBL/GenBank/DDBJ databases">
        <title>Polyphasic characterization of Geotalea uranireducens NIT-SL11 newly isolated from a complex of sewage sludge and microbially reduced graphene oxide.</title>
        <authorList>
            <person name="Xie L."/>
            <person name="Yoshida N."/>
            <person name="Meng L."/>
        </authorList>
    </citation>
    <scope>NUCLEOTIDE SEQUENCE [LARGE SCALE GENOMIC DNA]</scope>
    <source>
        <strain evidence="1 2">NIT-SL11</strain>
    </source>
</reference>
<accession>A0ABN6VT40</accession>
<organism evidence="1 2">
    <name type="scientific">Geotalea uraniireducens</name>
    <dbReference type="NCBI Taxonomy" id="351604"/>
    <lineage>
        <taxon>Bacteria</taxon>
        <taxon>Pseudomonadati</taxon>
        <taxon>Thermodesulfobacteriota</taxon>
        <taxon>Desulfuromonadia</taxon>
        <taxon>Geobacterales</taxon>
        <taxon>Geobacteraceae</taxon>
        <taxon>Geotalea</taxon>
    </lineage>
</organism>
<evidence type="ECO:0000313" key="2">
    <source>
        <dbReference type="Proteomes" id="UP001317705"/>
    </source>
</evidence>
<protein>
    <submittedName>
        <fullName evidence="1">Uncharacterized protein</fullName>
    </submittedName>
</protein>
<proteinExistence type="predicted"/>
<sequence length="76" mass="8485">MAGPVIRVKRVEAGNDVSSQRIEMNVPNELQKVGIFLADDRLVPILEEMPASIVSEVEDDGVTGQQPTHKRRKLYL</sequence>
<dbReference type="Proteomes" id="UP001317705">
    <property type="component" value="Chromosome"/>
</dbReference>
<keyword evidence="2" id="KW-1185">Reference proteome</keyword>
<dbReference type="EMBL" id="AP027151">
    <property type="protein sequence ID" value="BDV42290.1"/>
    <property type="molecule type" value="Genomic_DNA"/>
</dbReference>
<evidence type="ECO:0000313" key="1">
    <source>
        <dbReference type="EMBL" id="BDV42290.1"/>
    </source>
</evidence>
<name>A0ABN6VT40_9BACT</name>
<gene>
    <name evidence="1" type="ORF">GURASL_12130</name>
</gene>